<comment type="similarity">
    <text evidence="1">Belongs to the universal ribosomal protein uS8 family.</text>
</comment>
<dbReference type="SUPFAM" id="SSF56047">
    <property type="entry name" value="Ribosomal protein S8"/>
    <property type="match status" value="1"/>
</dbReference>
<dbReference type="Gene3D" id="3.30.1490.10">
    <property type="match status" value="1"/>
</dbReference>
<protein>
    <submittedName>
        <fullName evidence="4">Ribosomal protein S8</fullName>
    </submittedName>
</protein>
<dbReference type="InterPro" id="IPR000630">
    <property type="entry name" value="Ribosomal_uS8"/>
</dbReference>
<reference evidence="4" key="1">
    <citation type="journal article" date="2021" name="J. Eukaryot. Microbiol.">
        <title>Description of Imasa heleensis, gen. nov., sp. nov. (Imasidae, fam. nov.), a Deep-Branching Marine Malawimonad and Possible Key Taxon in Understanding Early Eukaryotic Evolution.</title>
        <authorList>
            <person name="Heiss A.A."/>
            <person name="Warring S.D."/>
            <person name="Lukacs K."/>
            <person name="Favate J."/>
            <person name="Yang A."/>
            <person name="Gyaltshen Y."/>
            <person name="Filardi C."/>
            <person name="Simpson A.G.B."/>
            <person name="Kim E."/>
        </authorList>
    </citation>
    <scope>NUCLEOTIDE SEQUENCE</scope>
</reference>
<dbReference type="RefSeq" id="YP_010165757.1">
    <property type="nucleotide sequence ID" value="NC_057511.1"/>
</dbReference>
<proteinExistence type="inferred from homology"/>
<evidence type="ECO:0000256" key="3">
    <source>
        <dbReference type="ARBA" id="ARBA00023274"/>
    </source>
</evidence>
<dbReference type="GO" id="GO:0005840">
    <property type="term" value="C:ribosome"/>
    <property type="evidence" value="ECO:0007669"/>
    <property type="project" value="UniProtKB-KW"/>
</dbReference>
<organism evidence="4">
    <name type="scientific">Imasa heleensis</name>
    <dbReference type="NCBI Taxonomy" id="2772037"/>
    <lineage>
        <taxon>Eukaryota</taxon>
        <taxon>Malawimonadida</taxon>
        <taxon>Imasidae</taxon>
        <taxon>Imasa</taxon>
    </lineage>
</organism>
<keyword evidence="2 4" id="KW-0689">Ribosomal protein</keyword>
<evidence type="ECO:0000256" key="2">
    <source>
        <dbReference type="ARBA" id="ARBA00022980"/>
    </source>
</evidence>
<dbReference type="AlphaFoldDB" id="A0A893DDJ2"/>
<dbReference type="EMBL" id="MT246538">
    <property type="protein sequence ID" value="QRR29770.1"/>
    <property type="molecule type" value="Genomic_DNA"/>
</dbReference>
<keyword evidence="4" id="KW-0496">Mitochondrion</keyword>
<dbReference type="Pfam" id="PF00410">
    <property type="entry name" value="Ribosomal_S8"/>
    <property type="match status" value="1"/>
</dbReference>
<dbReference type="FunFam" id="3.30.1490.10:FF:000001">
    <property type="entry name" value="30S ribosomal protein S8"/>
    <property type="match status" value="1"/>
</dbReference>
<dbReference type="GeneID" id="67270365"/>
<dbReference type="PANTHER" id="PTHR11758">
    <property type="entry name" value="40S RIBOSOMAL PROTEIN S15A"/>
    <property type="match status" value="1"/>
</dbReference>
<gene>
    <name evidence="4" type="primary">rps8</name>
</gene>
<sequence>MNYNDVISDFITRLRNGIKHSKSWVECYSNNVSINILNVLYEQGYINGYQHLSDKCLKVNLKYDLGRSVISDVSRVSKPGKRIYLNRKAIINLSNSTELYILSTSKGIMSSSKAMSLNIGGEALFSIK</sequence>
<name>A0A893DDJ2_9EUKA</name>
<accession>A0A893DDJ2</accession>
<dbReference type="GO" id="GO:1990904">
    <property type="term" value="C:ribonucleoprotein complex"/>
    <property type="evidence" value="ECO:0007669"/>
    <property type="project" value="UniProtKB-KW"/>
</dbReference>
<geneLocation type="mitochondrion" evidence="4"/>
<dbReference type="Gene3D" id="3.30.1370.30">
    <property type="match status" value="1"/>
</dbReference>
<dbReference type="InterPro" id="IPR035987">
    <property type="entry name" value="Ribosomal_uS8_sf"/>
</dbReference>
<dbReference type="GO" id="GO:0005737">
    <property type="term" value="C:cytoplasm"/>
    <property type="evidence" value="ECO:0007669"/>
    <property type="project" value="UniProtKB-ARBA"/>
</dbReference>
<dbReference type="NCBIfam" id="NF001109">
    <property type="entry name" value="PRK00136.1"/>
    <property type="match status" value="1"/>
</dbReference>
<keyword evidence="3" id="KW-0687">Ribonucleoprotein</keyword>
<evidence type="ECO:0000313" key="4">
    <source>
        <dbReference type="EMBL" id="QRR29770.1"/>
    </source>
</evidence>
<dbReference type="GO" id="GO:0003735">
    <property type="term" value="F:structural constituent of ribosome"/>
    <property type="evidence" value="ECO:0007669"/>
    <property type="project" value="InterPro"/>
</dbReference>
<evidence type="ECO:0000256" key="1">
    <source>
        <dbReference type="ARBA" id="ARBA00006471"/>
    </source>
</evidence>
<dbReference type="GO" id="GO:0006412">
    <property type="term" value="P:translation"/>
    <property type="evidence" value="ECO:0007669"/>
    <property type="project" value="InterPro"/>
</dbReference>